<gene>
    <name evidence="2" type="ORF">HLB23_09320</name>
</gene>
<accession>A0A849C531</accession>
<sequence>MSWRRIGMAIVVAGTLGLAGCSGSSDSRAGTFYGPERALGSGTARTYVVLAADGNPSEIGLRFSRDALEGLSDRDSHADVSVGTGVFPKSERYELPAQAKSTAYDHVVVDWAPQGHAPTGTFDKPHFDLRFYLQDPEAVAAIDPTAADYVASAATLPEAKYLPPDYVPAGDPATETVPYTGLRWLDSTLPFNPQTFQFTQVLINGTWDGRYLFVEPMLTRDWLLTEPRFAGELKQAEAVQKSGYYASGYAVRFDDERQEYSVALTGLTARTAS</sequence>
<reference evidence="2 3" key="1">
    <citation type="submission" date="2020-05" db="EMBL/GenBank/DDBJ databases">
        <title>MicrobeNet Type strains.</title>
        <authorList>
            <person name="Nicholson A.C."/>
        </authorList>
    </citation>
    <scope>NUCLEOTIDE SEQUENCE [LARGE SCALE GENOMIC DNA]</scope>
    <source>
        <strain evidence="2 3">JCM 3224</strain>
    </source>
</reference>
<dbReference type="Proteomes" id="UP000586827">
    <property type="component" value="Unassembled WGS sequence"/>
</dbReference>
<dbReference type="AlphaFoldDB" id="A0A849C531"/>
<organism evidence="2 3">
    <name type="scientific">Nocardia uniformis</name>
    <dbReference type="NCBI Taxonomy" id="53432"/>
    <lineage>
        <taxon>Bacteria</taxon>
        <taxon>Bacillati</taxon>
        <taxon>Actinomycetota</taxon>
        <taxon>Actinomycetes</taxon>
        <taxon>Mycobacteriales</taxon>
        <taxon>Nocardiaceae</taxon>
        <taxon>Nocardia</taxon>
    </lineage>
</organism>
<dbReference type="PROSITE" id="PS51257">
    <property type="entry name" value="PROKAR_LIPOPROTEIN"/>
    <property type="match status" value="1"/>
</dbReference>
<dbReference type="Pfam" id="PF18197">
    <property type="entry name" value="TTHB210-like"/>
    <property type="match status" value="1"/>
</dbReference>
<dbReference type="RefSeq" id="WP_067518104.1">
    <property type="nucleotide sequence ID" value="NZ_JABELX010000003.1"/>
</dbReference>
<feature type="domain" description="TTHB210-like" evidence="1">
    <location>
        <begin position="52"/>
        <end position="111"/>
    </location>
</feature>
<protein>
    <submittedName>
        <fullName evidence="2">DUF5602 domain-containing protein</fullName>
    </submittedName>
</protein>
<comment type="caution">
    <text evidence="2">The sequence shown here is derived from an EMBL/GenBank/DDBJ whole genome shotgun (WGS) entry which is preliminary data.</text>
</comment>
<dbReference type="EMBL" id="JABELX010000003">
    <property type="protein sequence ID" value="NNH70059.1"/>
    <property type="molecule type" value="Genomic_DNA"/>
</dbReference>
<proteinExistence type="predicted"/>
<evidence type="ECO:0000313" key="2">
    <source>
        <dbReference type="EMBL" id="NNH70059.1"/>
    </source>
</evidence>
<evidence type="ECO:0000259" key="1">
    <source>
        <dbReference type="Pfam" id="PF18197"/>
    </source>
</evidence>
<dbReference type="InterPro" id="IPR040832">
    <property type="entry name" value="TTHB210-like_dom"/>
</dbReference>
<dbReference type="InterPro" id="IPR033786">
    <property type="entry name" value="TTHB210-like"/>
</dbReference>
<evidence type="ECO:0000313" key="3">
    <source>
        <dbReference type="Proteomes" id="UP000586827"/>
    </source>
</evidence>
<name>A0A849C531_9NOCA</name>
<keyword evidence="3" id="KW-1185">Reference proteome</keyword>
<dbReference type="CDD" id="cd11669">
    <property type="entry name" value="TTHB210-like"/>
    <property type="match status" value="1"/>
</dbReference>